<name>A0A3M7QHP1_BRAPC</name>
<accession>A0A3M7QHP1</accession>
<reference evidence="1 2" key="1">
    <citation type="journal article" date="2018" name="Sci. Rep.">
        <title>Genomic signatures of local adaptation to the degree of environmental predictability in rotifers.</title>
        <authorList>
            <person name="Franch-Gras L."/>
            <person name="Hahn C."/>
            <person name="Garcia-Roger E.M."/>
            <person name="Carmona M.J."/>
            <person name="Serra M."/>
            <person name="Gomez A."/>
        </authorList>
    </citation>
    <scope>NUCLEOTIDE SEQUENCE [LARGE SCALE GENOMIC DNA]</scope>
    <source>
        <strain evidence="1">HYR1</strain>
    </source>
</reference>
<dbReference type="AlphaFoldDB" id="A0A3M7QHP1"/>
<comment type="caution">
    <text evidence="1">The sequence shown here is derived from an EMBL/GenBank/DDBJ whole genome shotgun (WGS) entry which is preliminary data.</text>
</comment>
<keyword evidence="2" id="KW-1185">Reference proteome</keyword>
<proteinExistence type="predicted"/>
<protein>
    <submittedName>
        <fullName evidence="1">Uncharacterized protein</fullName>
    </submittedName>
</protein>
<evidence type="ECO:0000313" key="2">
    <source>
        <dbReference type="Proteomes" id="UP000276133"/>
    </source>
</evidence>
<sequence>MIVTCYIQYHFQSLCFLVIKYFCYQDEKAVKDINWSWKTVSTFQAMTLIYSLTNKIAKYDPAVAVAMSEWLHGYSSGVK</sequence>
<dbReference type="EMBL" id="REGN01006160">
    <property type="protein sequence ID" value="RNA10551.1"/>
    <property type="molecule type" value="Genomic_DNA"/>
</dbReference>
<dbReference type="Proteomes" id="UP000276133">
    <property type="component" value="Unassembled WGS sequence"/>
</dbReference>
<organism evidence="1 2">
    <name type="scientific">Brachionus plicatilis</name>
    <name type="common">Marine rotifer</name>
    <name type="synonym">Brachionus muelleri</name>
    <dbReference type="NCBI Taxonomy" id="10195"/>
    <lineage>
        <taxon>Eukaryota</taxon>
        <taxon>Metazoa</taxon>
        <taxon>Spiralia</taxon>
        <taxon>Gnathifera</taxon>
        <taxon>Rotifera</taxon>
        <taxon>Eurotatoria</taxon>
        <taxon>Monogononta</taxon>
        <taxon>Pseudotrocha</taxon>
        <taxon>Ploima</taxon>
        <taxon>Brachionidae</taxon>
        <taxon>Brachionus</taxon>
    </lineage>
</organism>
<evidence type="ECO:0000313" key="1">
    <source>
        <dbReference type="EMBL" id="RNA10551.1"/>
    </source>
</evidence>
<gene>
    <name evidence="1" type="ORF">BpHYR1_040646</name>
</gene>